<name>A0A1A9VJF4_GLOAU</name>
<organism evidence="2 3">
    <name type="scientific">Glossina austeni</name>
    <name type="common">Savannah tsetse fly</name>
    <dbReference type="NCBI Taxonomy" id="7395"/>
    <lineage>
        <taxon>Eukaryota</taxon>
        <taxon>Metazoa</taxon>
        <taxon>Ecdysozoa</taxon>
        <taxon>Arthropoda</taxon>
        <taxon>Hexapoda</taxon>
        <taxon>Insecta</taxon>
        <taxon>Pterygota</taxon>
        <taxon>Neoptera</taxon>
        <taxon>Endopterygota</taxon>
        <taxon>Diptera</taxon>
        <taxon>Brachycera</taxon>
        <taxon>Muscomorpha</taxon>
        <taxon>Hippoboscoidea</taxon>
        <taxon>Glossinidae</taxon>
        <taxon>Glossina</taxon>
    </lineage>
</organism>
<keyword evidence="1" id="KW-0472">Membrane</keyword>
<proteinExistence type="predicted"/>
<reference evidence="2" key="1">
    <citation type="submission" date="2020-05" db="UniProtKB">
        <authorList>
            <consortium name="EnsemblMetazoa"/>
        </authorList>
    </citation>
    <scope>IDENTIFICATION</scope>
    <source>
        <strain evidence="2">TTRI</strain>
    </source>
</reference>
<evidence type="ECO:0000256" key="1">
    <source>
        <dbReference type="SAM" id="Phobius"/>
    </source>
</evidence>
<evidence type="ECO:0000313" key="3">
    <source>
        <dbReference type="Proteomes" id="UP000078200"/>
    </source>
</evidence>
<accession>A0A1A9VJF4</accession>
<feature type="transmembrane region" description="Helical" evidence="1">
    <location>
        <begin position="53"/>
        <end position="69"/>
    </location>
</feature>
<keyword evidence="3" id="KW-1185">Reference proteome</keyword>
<sequence length="110" mass="12812">MKKFEWKIWIPQTLIDAVIKKNPIRKEMFHERVHELQNEFLISIDASMMMAELFKIMVILGVLTLPVIFTHKVKGKRGAQVQKLVLVVQYFIAITKILTVLLRHAKGEVT</sequence>
<protein>
    <submittedName>
        <fullName evidence="2">Uncharacterized protein</fullName>
    </submittedName>
</protein>
<keyword evidence="1" id="KW-0812">Transmembrane</keyword>
<dbReference type="EnsemblMetazoa" id="GAUT039338-RA">
    <property type="protein sequence ID" value="GAUT039338-PA"/>
    <property type="gene ID" value="GAUT039338"/>
</dbReference>
<feature type="transmembrane region" description="Helical" evidence="1">
    <location>
        <begin position="81"/>
        <end position="102"/>
    </location>
</feature>
<evidence type="ECO:0000313" key="2">
    <source>
        <dbReference type="EnsemblMetazoa" id="GAUT039338-PA"/>
    </source>
</evidence>
<dbReference type="Proteomes" id="UP000078200">
    <property type="component" value="Unassembled WGS sequence"/>
</dbReference>
<dbReference type="VEuPathDB" id="VectorBase:GAUT039338"/>
<dbReference type="AlphaFoldDB" id="A0A1A9VJF4"/>
<keyword evidence="1" id="KW-1133">Transmembrane helix</keyword>